<organism evidence="2 3">
    <name type="scientific">Pararhodobacter aggregans</name>
    <dbReference type="NCBI Taxonomy" id="404875"/>
    <lineage>
        <taxon>Bacteria</taxon>
        <taxon>Pseudomonadati</taxon>
        <taxon>Pseudomonadota</taxon>
        <taxon>Alphaproteobacteria</taxon>
        <taxon>Rhodobacterales</taxon>
        <taxon>Paracoccaceae</taxon>
        <taxon>Pararhodobacter</taxon>
    </lineage>
</organism>
<feature type="signal peptide" evidence="1">
    <location>
        <begin position="1"/>
        <end position="21"/>
    </location>
</feature>
<name>A0A2T7ULD9_9RHOB</name>
<protein>
    <recommendedName>
        <fullName evidence="4">Alkaline proteinase inhibitor/ Outer membrane lipoprotein Omp19 domain-containing protein</fullName>
    </recommendedName>
</protein>
<evidence type="ECO:0000256" key="1">
    <source>
        <dbReference type="SAM" id="SignalP"/>
    </source>
</evidence>
<gene>
    <name evidence="2" type="ORF">DDE23_21045</name>
</gene>
<feature type="chain" id="PRO_5015514338" description="Alkaline proteinase inhibitor/ Outer membrane lipoprotein Omp19 domain-containing protein" evidence="1">
    <location>
        <begin position="22"/>
        <end position="123"/>
    </location>
</feature>
<evidence type="ECO:0008006" key="4">
    <source>
        <dbReference type="Google" id="ProtNLM"/>
    </source>
</evidence>
<accession>A0A2T7ULD9</accession>
<dbReference type="OrthoDB" id="9998269at2"/>
<comment type="caution">
    <text evidence="2">The sequence shown here is derived from an EMBL/GenBank/DDBJ whole genome shotgun (WGS) entry which is preliminary data.</text>
</comment>
<reference evidence="2 3" key="1">
    <citation type="journal article" date="2011" name="Syst. Appl. Microbiol.">
        <title>Defluviimonas denitrificans gen. nov., sp. nov., and Pararhodobacter aggregans gen. nov., sp. nov., non-phototrophic Rhodobacteraceae from the biofilter of a marine aquaculture.</title>
        <authorList>
            <person name="Foesel B.U."/>
            <person name="Drake H.L."/>
            <person name="Schramm A."/>
        </authorList>
    </citation>
    <scope>NUCLEOTIDE SEQUENCE [LARGE SCALE GENOMIC DNA]</scope>
    <source>
        <strain evidence="2 3">D1-19</strain>
    </source>
</reference>
<evidence type="ECO:0000313" key="3">
    <source>
        <dbReference type="Proteomes" id="UP000244810"/>
    </source>
</evidence>
<keyword evidence="3" id="KW-1185">Reference proteome</keyword>
<keyword evidence="1" id="KW-0732">Signal</keyword>
<dbReference type="RefSeq" id="WP_107754405.1">
    <property type="nucleotide sequence ID" value="NZ_QBKF01000013.1"/>
</dbReference>
<dbReference type="Proteomes" id="UP000244810">
    <property type="component" value="Unassembled WGS sequence"/>
</dbReference>
<dbReference type="AlphaFoldDB" id="A0A2T7ULD9"/>
<evidence type="ECO:0000313" key="2">
    <source>
        <dbReference type="EMBL" id="PVE45510.1"/>
    </source>
</evidence>
<sequence length="123" mass="13020">MRILALLLSLAAAPAWGQSLAASLSGDWQGEGQQVGGQVWDIVLHLHADGAVVDFPDIGCAAWWQFTDHRADQVTGIEHLAAGHDLCIDQSGIRLNTDAKGGLRVTWTDPAGAVIATAALDRR</sequence>
<proteinExistence type="predicted"/>
<dbReference type="EMBL" id="QDDR01000014">
    <property type="protein sequence ID" value="PVE45510.1"/>
    <property type="molecule type" value="Genomic_DNA"/>
</dbReference>